<gene>
    <name evidence="2" type="ORF">SteCoe_36106</name>
</gene>
<evidence type="ECO:0000313" key="3">
    <source>
        <dbReference type="Proteomes" id="UP000187209"/>
    </source>
</evidence>
<evidence type="ECO:0000256" key="1">
    <source>
        <dbReference type="SAM" id="Coils"/>
    </source>
</evidence>
<proteinExistence type="predicted"/>
<dbReference type="AlphaFoldDB" id="A0A1R2AQX5"/>
<sequence length="71" mass="8198">MSEEVVNSQVQSLLNTKAKIKADIANAEEFNKAVEDTIKNLKKSTDELKEKRDKLKKDIKELIDFYCAHMK</sequence>
<reference evidence="2 3" key="1">
    <citation type="submission" date="2016-11" db="EMBL/GenBank/DDBJ databases">
        <title>The macronuclear genome of Stentor coeruleus: a giant cell with tiny introns.</title>
        <authorList>
            <person name="Slabodnick M."/>
            <person name="Ruby J.G."/>
            <person name="Reiff S.B."/>
            <person name="Swart E.C."/>
            <person name="Gosai S."/>
            <person name="Prabakaran S."/>
            <person name="Witkowska E."/>
            <person name="Larue G.E."/>
            <person name="Fisher S."/>
            <person name="Freeman R.M."/>
            <person name="Gunawardena J."/>
            <person name="Chu W."/>
            <person name="Stover N.A."/>
            <person name="Gregory B.D."/>
            <person name="Nowacki M."/>
            <person name="Derisi J."/>
            <person name="Roy S.W."/>
            <person name="Marshall W.F."/>
            <person name="Sood P."/>
        </authorList>
    </citation>
    <scope>NUCLEOTIDE SEQUENCE [LARGE SCALE GENOMIC DNA]</scope>
    <source>
        <strain evidence="2">WM001</strain>
    </source>
</reference>
<evidence type="ECO:0000313" key="2">
    <source>
        <dbReference type="EMBL" id="OMJ66889.1"/>
    </source>
</evidence>
<keyword evidence="1" id="KW-0175">Coiled coil</keyword>
<feature type="coiled-coil region" evidence="1">
    <location>
        <begin position="24"/>
        <end position="65"/>
    </location>
</feature>
<comment type="caution">
    <text evidence="2">The sequence shown here is derived from an EMBL/GenBank/DDBJ whole genome shotgun (WGS) entry which is preliminary data.</text>
</comment>
<name>A0A1R2AQX5_9CILI</name>
<dbReference type="SUPFAM" id="SSF46579">
    <property type="entry name" value="Prefoldin"/>
    <property type="match status" value="1"/>
</dbReference>
<protein>
    <submittedName>
        <fullName evidence="2">Uncharacterized protein</fullName>
    </submittedName>
</protein>
<dbReference type="Proteomes" id="UP000187209">
    <property type="component" value="Unassembled WGS sequence"/>
</dbReference>
<keyword evidence="3" id="KW-1185">Reference proteome</keyword>
<accession>A0A1R2AQX5</accession>
<organism evidence="2 3">
    <name type="scientific">Stentor coeruleus</name>
    <dbReference type="NCBI Taxonomy" id="5963"/>
    <lineage>
        <taxon>Eukaryota</taxon>
        <taxon>Sar</taxon>
        <taxon>Alveolata</taxon>
        <taxon>Ciliophora</taxon>
        <taxon>Postciliodesmatophora</taxon>
        <taxon>Heterotrichea</taxon>
        <taxon>Heterotrichida</taxon>
        <taxon>Stentoridae</taxon>
        <taxon>Stentor</taxon>
    </lineage>
</organism>
<dbReference type="EMBL" id="MPUH01001609">
    <property type="protein sequence ID" value="OMJ66889.1"/>
    <property type="molecule type" value="Genomic_DNA"/>
</dbReference>